<dbReference type="GO" id="GO:0006730">
    <property type="term" value="P:one-carbon metabolic process"/>
    <property type="evidence" value="ECO:0007669"/>
    <property type="project" value="UniProtKB-KW"/>
</dbReference>
<evidence type="ECO:0000256" key="6">
    <source>
        <dbReference type="ARBA" id="ARBA00013025"/>
    </source>
</evidence>
<evidence type="ECO:0000256" key="8">
    <source>
        <dbReference type="ARBA" id="ARBA00022563"/>
    </source>
</evidence>
<evidence type="ECO:0000256" key="11">
    <source>
        <dbReference type="ARBA" id="ARBA00022741"/>
    </source>
</evidence>
<dbReference type="InterPro" id="IPR018109">
    <property type="entry name" value="Folylpolyglutamate_synth_CS"/>
</dbReference>
<keyword evidence="11 20" id="KW-0547">Nucleotide-binding</keyword>
<dbReference type="SUPFAM" id="SSF53244">
    <property type="entry name" value="MurD-like peptide ligases, peptide-binding domain"/>
    <property type="match status" value="1"/>
</dbReference>
<reference evidence="22" key="1">
    <citation type="submission" date="2020-08" db="EMBL/GenBank/DDBJ databases">
        <title>Genome sequencing and assembly of the red palm weevil Rhynchophorus ferrugineus.</title>
        <authorList>
            <person name="Dias G.B."/>
            <person name="Bergman C.M."/>
            <person name="Manee M."/>
        </authorList>
    </citation>
    <scope>NUCLEOTIDE SEQUENCE</scope>
    <source>
        <strain evidence="22">AA-2017</strain>
        <tissue evidence="22">Whole larva</tissue>
    </source>
</reference>
<evidence type="ECO:0000256" key="14">
    <source>
        <dbReference type="ARBA" id="ARBA00022842"/>
    </source>
</evidence>
<dbReference type="EMBL" id="JAACXV010000229">
    <property type="protein sequence ID" value="KAF7281719.1"/>
    <property type="molecule type" value="Genomic_DNA"/>
</dbReference>
<evidence type="ECO:0000256" key="5">
    <source>
        <dbReference type="ARBA" id="ARBA00008276"/>
    </source>
</evidence>
<dbReference type="NCBIfam" id="TIGR01499">
    <property type="entry name" value="folC"/>
    <property type="match status" value="1"/>
</dbReference>
<keyword evidence="16" id="KW-0472">Membrane</keyword>
<keyword evidence="23" id="KW-1185">Reference proteome</keyword>
<dbReference type="UniPathway" id="UPA00850"/>
<feature type="binding site" evidence="21">
    <location>
        <position position="157"/>
    </location>
    <ligand>
        <name>Mg(2+)</name>
        <dbReference type="ChEBI" id="CHEBI:18420"/>
        <label>1</label>
    </ligand>
</feature>
<dbReference type="Proteomes" id="UP000625711">
    <property type="component" value="Unassembled WGS sequence"/>
</dbReference>
<dbReference type="GO" id="GO:0005743">
    <property type="term" value="C:mitochondrial inner membrane"/>
    <property type="evidence" value="ECO:0007669"/>
    <property type="project" value="UniProtKB-SubCell"/>
</dbReference>
<keyword evidence="7" id="KW-0963">Cytoplasm</keyword>
<comment type="catalytic activity">
    <reaction evidence="19">
        <text>(6S)-5,6,7,8-tetrahydrofolyl-(gamma-L-Glu)(n) + L-glutamate + ATP = (6S)-5,6,7,8-tetrahydrofolyl-(gamma-L-Glu)(n+1) + ADP + phosphate + H(+)</text>
        <dbReference type="Rhea" id="RHEA:10580"/>
        <dbReference type="Rhea" id="RHEA-COMP:14738"/>
        <dbReference type="Rhea" id="RHEA-COMP:14740"/>
        <dbReference type="ChEBI" id="CHEBI:15378"/>
        <dbReference type="ChEBI" id="CHEBI:29985"/>
        <dbReference type="ChEBI" id="CHEBI:30616"/>
        <dbReference type="ChEBI" id="CHEBI:43474"/>
        <dbReference type="ChEBI" id="CHEBI:141005"/>
        <dbReference type="ChEBI" id="CHEBI:456216"/>
        <dbReference type="EC" id="6.3.2.17"/>
    </reaction>
</comment>
<keyword evidence="8" id="KW-0554">One-carbon metabolism</keyword>
<dbReference type="Gene3D" id="3.90.190.20">
    <property type="entry name" value="Mur ligase, C-terminal domain"/>
    <property type="match status" value="1"/>
</dbReference>
<dbReference type="OrthoDB" id="5212574at2759"/>
<dbReference type="PANTHER" id="PTHR11136:SF5">
    <property type="entry name" value="FOLYLPOLYGLUTAMATE SYNTHASE, MITOCHONDRIAL"/>
    <property type="match status" value="1"/>
</dbReference>
<evidence type="ECO:0000256" key="16">
    <source>
        <dbReference type="ARBA" id="ARBA00023136"/>
    </source>
</evidence>
<evidence type="ECO:0000256" key="2">
    <source>
        <dbReference type="ARBA" id="ARBA00004305"/>
    </source>
</evidence>
<dbReference type="InterPro" id="IPR036565">
    <property type="entry name" value="Mur-like_cat_sf"/>
</dbReference>
<evidence type="ECO:0000313" key="23">
    <source>
        <dbReference type="Proteomes" id="UP000625711"/>
    </source>
</evidence>
<evidence type="ECO:0000256" key="19">
    <source>
        <dbReference type="ARBA" id="ARBA00047493"/>
    </source>
</evidence>
<sequence length="461" mass="52163">MSTKYKDAVVALNNLISNAEIIKKSSTRDQAHNIVEMGGYLKRLNIDPRELDKLKVIHVSGTKGKGSTCSYTESILRSHGYKTGFYSSPHLLEVRERIRINGLPIARDMFSDYFWKVYNILDATKKYDYDMPFYFCFLTLMAFEVFIKEKVDVAVIEVGIGGEYDNTNIIRNPFVVGITPLDLDHTSLLGHTLDSIAWNKGGIMKTNAKAFTVQQPKEAMKILQERSVEKHCSLDVIHNGFCSSSINSNWPQNIQTINAGLALSLAKAFIDIDHENGNNAPNTKCFDQELAKKAIMEHKWPGRYEIFRRKNCVFYLDGAHTQSSLKICRDWFLSKSFDNSRLRVLIFNLTGQRDSENFLSILKTIGFELAIFIPNVGDDSAELLDTIQLVDLQLEQCKVHREVWNALNPHCESLVFPSFLKALNHFENTGNKEYDVLITGSIMLVGAAMSILDPTLNGLLN</sequence>
<evidence type="ECO:0000313" key="22">
    <source>
        <dbReference type="EMBL" id="KAF7281719.1"/>
    </source>
</evidence>
<organism evidence="22 23">
    <name type="scientific">Rhynchophorus ferrugineus</name>
    <name type="common">Red palm weevil</name>
    <name type="synonym">Curculio ferrugineus</name>
    <dbReference type="NCBI Taxonomy" id="354439"/>
    <lineage>
        <taxon>Eukaryota</taxon>
        <taxon>Metazoa</taxon>
        <taxon>Ecdysozoa</taxon>
        <taxon>Arthropoda</taxon>
        <taxon>Hexapoda</taxon>
        <taxon>Insecta</taxon>
        <taxon>Pterygota</taxon>
        <taxon>Neoptera</taxon>
        <taxon>Endopterygota</taxon>
        <taxon>Coleoptera</taxon>
        <taxon>Polyphaga</taxon>
        <taxon>Cucujiformia</taxon>
        <taxon>Curculionidae</taxon>
        <taxon>Dryophthorinae</taxon>
        <taxon>Rhynchophorus</taxon>
    </lineage>
</organism>
<evidence type="ECO:0000256" key="17">
    <source>
        <dbReference type="ARBA" id="ARBA00030592"/>
    </source>
</evidence>
<dbReference type="GO" id="GO:0046872">
    <property type="term" value="F:metal ion binding"/>
    <property type="evidence" value="ECO:0007669"/>
    <property type="project" value="UniProtKB-KW"/>
</dbReference>
<dbReference type="GO" id="GO:0005829">
    <property type="term" value="C:cytosol"/>
    <property type="evidence" value="ECO:0007669"/>
    <property type="project" value="TreeGrafter"/>
</dbReference>
<keyword evidence="15" id="KW-0496">Mitochondrion</keyword>
<dbReference type="PROSITE" id="PS01012">
    <property type="entry name" value="FOLYLPOLYGLU_SYNT_2"/>
    <property type="match status" value="1"/>
</dbReference>
<gene>
    <name evidence="22" type="ORF">GWI33_004432</name>
</gene>
<proteinExistence type="inferred from homology"/>
<evidence type="ECO:0000256" key="13">
    <source>
        <dbReference type="ARBA" id="ARBA00022840"/>
    </source>
</evidence>
<feature type="binding site" evidence="20">
    <location>
        <position position="303"/>
    </location>
    <ligand>
        <name>ATP</name>
        <dbReference type="ChEBI" id="CHEBI:30616"/>
    </ligand>
</feature>
<comment type="similarity">
    <text evidence="5">Belongs to the folylpolyglutamate synthase family.</text>
</comment>
<dbReference type="InterPro" id="IPR023600">
    <property type="entry name" value="Folylpolyglutamate_synth_euk"/>
</dbReference>
<dbReference type="GO" id="GO:0005524">
    <property type="term" value="F:ATP binding"/>
    <property type="evidence" value="ECO:0007669"/>
    <property type="project" value="UniProtKB-KW"/>
</dbReference>
<evidence type="ECO:0000256" key="10">
    <source>
        <dbReference type="ARBA" id="ARBA00022723"/>
    </source>
</evidence>
<keyword evidence="12" id="KW-0999">Mitochondrion inner membrane</keyword>
<comment type="pathway">
    <text evidence="4">Cofactor biosynthesis; tetrahydrofolylpolyglutamate biosynthesis.</text>
</comment>
<dbReference type="PANTHER" id="PTHR11136">
    <property type="entry name" value="FOLYLPOLYGLUTAMATE SYNTHASE-RELATED"/>
    <property type="match status" value="1"/>
</dbReference>
<evidence type="ECO:0000256" key="9">
    <source>
        <dbReference type="ARBA" id="ARBA00022598"/>
    </source>
</evidence>
<dbReference type="SUPFAM" id="SSF53623">
    <property type="entry name" value="MurD-like peptide ligases, catalytic domain"/>
    <property type="match status" value="1"/>
</dbReference>
<keyword evidence="10 21" id="KW-0479">Metal-binding</keyword>
<protein>
    <recommendedName>
        <fullName evidence="6">tetrahydrofolate synthase</fullName>
        <ecNumber evidence="6">6.3.2.17</ecNumber>
    </recommendedName>
    <alternativeName>
        <fullName evidence="18">Folylpoly-gamma-glutamate synthetase</fullName>
    </alternativeName>
    <alternativeName>
        <fullName evidence="17">Tetrahydrofolylpolyglutamate synthase</fullName>
    </alternativeName>
</protein>
<evidence type="ECO:0000256" key="4">
    <source>
        <dbReference type="ARBA" id="ARBA00005150"/>
    </source>
</evidence>
<keyword evidence="14 21" id="KW-0460">Magnesium</keyword>
<evidence type="ECO:0000256" key="15">
    <source>
        <dbReference type="ARBA" id="ARBA00023128"/>
    </source>
</evidence>
<dbReference type="PROSITE" id="PS01011">
    <property type="entry name" value="FOLYLPOLYGLU_SYNT_1"/>
    <property type="match status" value="1"/>
</dbReference>
<evidence type="ECO:0000256" key="7">
    <source>
        <dbReference type="ARBA" id="ARBA00022490"/>
    </source>
</evidence>
<dbReference type="EC" id="6.3.2.17" evidence="6"/>
<keyword evidence="13 20" id="KW-0067">ATP-binding</keyword>
<keyword evidence="9" id="KW-0436">Ligase</keyword>
<dbReference type="InterPro" id="IPR001645">
    <property type="entry name" value="Folylpolyglutamate_synth"/>
</dbReference>
<dbReference type="GO" id="GO:0004326">
    <property type="term" value="F:tetrahydrofolylpolyglutamate synthase activity"/>
    <property type="evidence" value="ECO:0007669"/>
    <property type="project" value="UniProtKB-EC"/>
</dbReference>
<comment type="caution">
    <text evidence="22">The sequence shown here is derived from an EMBL/GenBank/DDBJ whole genome shotgun (WGS) entry which is preliminary data.</text>
</comment>
<accession>A0A834IKX9</accession>
<dbReference type="Gene3D" id="3.40.1190.10">
    <property type="entry name" value="Mur-like, catalytic domain"/>
    <property type="match status" value="1"/>
</dbReference>
<evidence type="ECO:0000256" key="21">
    <source>
        <dbReference type="PIRSR" id="PIRSR038895-2"/>
    </source>
</evidence>
<dbReference type="AlphaFoldDB" id="A0A834IKX9"/>
<evidence type="ECO:0000256" key="3">
    <source>
        <dbReference type="ARBA" id="ARBA00004496"/>
    </source>
</evidence>
<evidence type="ECO:0000256" key="1">
    <source>
        <dbReference type="ARBA" id="ARBA00004273"/>
    </source>
</evidence>
<dbReference type="PIRSF" id="PIRSF038895">
    <property type="entry name" value="FPGS"/>
    <property type="match status" value="1"/>
</dbReference>
<feature type="binding site" evidence="21">
    <location>
        <position position="185"/>
    </location>
    <ligand>
        <name>Mg(2+)</name>
        <dbReference type="ChEBI" id="CHEBI:18420"/>
        <label>1</label>
    </ligand>
</feature>
<dbReference type="InterPro" id="IPR036615">
    <property type="entry name" value="Mur_ligase_C_dom_sf"/>
</dbReference>
<dbReference type="GO" id="GO:0005759">
    <property type="term" value="C:mitochondrial matrix"/>
    <property type="evidence" value="ECO:0007669"/>
    <property type="project" value="UniProtKB-SubCell"/>
</dbReference>
<feature type="binding site" evidence="20">
    <location>
        <position position="317"/>
    </location>
    <ligand>
        <name>ATP</name>
        <dbReference type="ChEBI" id="CHEBI:30616"/>
    </ligand>
</feature>
<name>A0A834IKX9_RHYFE</name>
<comment type="subcellular location">
    <subcellularLocation>
        <location evidence="3">Cytoplasm</location>
    </subcellularLocation>
    <subcellularLocation>
        <location evidence="1">Mitochondrion inner membrane</location>
    </subcellularLocation>
    <subcellularLocation>
        <location evidence="2">Mitochondrion matrix</location>
    </subcellularLocation>
</comment>
<evidence type="ECO:0000256" key="20">
    <source>
        <dbReference type="PIRSR" id="PIRSR038895-1"/>
    </source>
</evidence>
<evidence type="ECO:0000256" key="18">
    <source>
        <dbReference type="ARBA" id="ARBA00030876"/>
    </source>
</evidence>
<feature type="binding site" evidence="21">
    <location>
        <position position="88"/>
    </location>
    <ligand>
        <name>Mg(2+)</name>
        <dbReference type="ChEBI" id="CHEBI:18420"/>
        <label>1</label>
    </ligand>
</feature>
<evidence type="ECO:0000256" key="12">
    <source>
        <dbReference type="ARBA" id="ARBA00022792"/>
    </source>
</evidence>